<dbReference type="Proteomes" id="UP000235392">
    <property type="component" value="Unassembled WGS sequence"/>
</dbReference>
<reference evidence="3 4" key="1">
    <citation type="submission" date="2017-11" db="EMBL/GenBank/DDBJ databases">
        <title>De novo assembly and phasing of dikaryotic genomes from two isolates of Puccinia coronata f. sp. avenae, the causal agent of oat crown rust.</title>
        <authorList>
            <person name="Miller M.E."/>
            <person name="Zhang Y."/>
            <person name="Omidvar V."/>
            <person name="Sperschneider J."/>
            <person name="Schwessinger B."/>
            <person name="Raley C."/>
            <person name="Palmer J.M."/>
            <person name="Garnica D."/>
            <person name="Upadhyaya N."/>
            <person name="Rathjen J."/>
            <person name="Taylor J.M."/>
            <person name="Park R.F."/>
            <person name="Dodds P.N."/>
            <person name="Hirsch C.D."/>
            <person name="Kianian S.F."/>
            <person name="Figueroa M."/>
        </authorList>
    </citation>
    <scope>NUCLEOTIDE SEQUENCE [LARGE SCALE GENOMIC DNA]</scope>
    <source>
        <strain evidence="3">12SD80</strain>
    </source>
</reference>
<evidence type="ECO:0000256" key="1">
    <source>
        <dbReference type="SAM" id="MobiDB-lite"/>
    </source>
</evidence>
<dbReference type="Pfam" id="PF20231">
    <property type="entry name" value="DUF6589"/>
    <property type="match status" value="1"/>
</dbReference>
<dbReference type="InterPro" id="IPR046496">
    <property type="entry name" value="DUF6589"/>
</dbReference>
<evidence type="ECO:0000313" key="4">
    <source>
        <dbReference type="Proteomes" id="UP000235392"/>
    </source>
</evidence>
<sequence>MMTYVAETDNPKSSIPLKPPPIDPITPKKPDIAMFKLMLASDNCASGIGEILNNIIRQTNPTPNQFFSKLQIMEGNLATVQNLKCLQAQRKPSGHKEDALANIFINLGALHTFGTLAKWST</sequence>
<organism evidence="3 4">
    <name type="scientific">Puccinia coronata f. sp. avenae</name>
    <dbReference type="NCBI Taxonomy" id="200324"/>
    <lineage>
        <taxon>Eukaryota</taxon>
        <taxon>Fungi</taxon>
        <taxon>Dikarya</taxon>
        <taxon>Basidiomycota</taxon>
        <taxon>Pucciniomycotina</taxon>
        <taxon>Pucciniomycetes</taxon>
        <taxon>Pucciniales</taxon>
        <taxon>Pucciniaceae</taxon>
        <taxon>Puccinia</taxon>
    </lineage>
</organism>
<evidence type="ECO:0000259" key="2">
    <source>
        <dbReference type="Pfam" id="PF20231"/>
    </source>
</evidence>
<gene>
    <name evidence="3" type="ORF">PCASD_26923</name>
</gene>
<protein>
    <recommendedName>
        <fullName evidence="2">DUF6589 domain-containing protein</fullName>
    </recommendedName>
</protein>
<proteinExistence type="predicted"/>
<dbReference type="AlphaFoldDB" id="A0A2N5RY87"/>
<feature type="region of interest" description="Disordered" evidence="1">
    <location>
        <begin position="1"/>
        <end position="24"/>
    </location>
</feature>
<comment type="caution">
    <text evidence="3">The sequence shown here is derived from an EMBL/GenBank/DDBJ whole genome shotgun (WGS) entry which is preliminary data.</text>
</comment>
<accession>A0A2N5RY87</accession>
<name>A0A2N5RY87_9BASI</name>
<evidence type="ECO:0000313" key="3">
    <source>
        <dbReference type="EMBL" id="PLW05950.1"/>
    </source>
</evidence>
<feature type="domain" description="DUF6589" evidence="2">
    <location>
        <begin position="16"/>
        <end position="112"/>
    </location>
</feature>
<dbReference type="EMBL" id="PGCI01001274">
    <property type="protein sequence ID" value="PLW05950.1"/>
    <property type="molecule type" value="Genomic_DNA"/>
</dbReference>